<dbReference type="SUPFAM" id="SSF52540">
    <property type="entry name" value="P-loop containing nucleoside triphosphate hydrolases"/>
    <property type="match status" value="1"/>
</dbReference>
<feature type="domain" description="Orc1-like AAA ATPase" evidence="1">
    <location>
        <begin position="19"/>
        <end position="203"/>
    </location>
</feature>
<dbReference type="PANTHER" id="PTHR34301:SF8">
    <property type="entry name" value="ATPASE DOMAIN-CONTAINING PROTEIN"/>
    <property type="match status" value="1"/>
</dbReference>
<dbReference type="Gene3D" id="3.40.50.300">
    <property type="entry name" value="P-loop containing nucleotide triphosphate hydrolases"/>
    <property type="match status" value="1"/>
</dbReference>
<gene>
    <name evidence="2" type="ORF">GU243_09280</name>
</gene>
<reference evidence="2 3" key="1">
    <citation type="submission" date="2020-01" db="EMBL/GenBank/DDBJ databases">
        <title>Pseudarthrobacter psychrotolerans sp. nov., isolated from antarctic soil.</title>
        <authorList>
            <person name="Shin Y."/>
            <person name="Park W."/>
        </authorList>
    </citation>
    <scope>NUCLEOTIDE SEQUENCE [LARGE SCALE GENOMIC DNA]</scope>
    <source>
        <strain evidence="2 3">YJ56</strain>
    </source>
</reference>
<evidence type="ECO:0000313" key="3">
    <source>
        <dbReference type="Proteomes" id="UP000464186"/>
    </source>
</evidence>
<dbReference type="KEGG" id="psey:GU243_09280"/>
<accession>A0A6P1NLH2</accession>
<dbReference type="PANTHER" id="PTHR34301">
    <property type="entry name" value="DNA-BINDING PROTEIN-RELATED"/>
    <property type="match status" value="1"/>
</dbReference>
<dbReference type="AlphaFoldDB" id="A0A6P1NLH2"/>
<keyword evidence="3" id="KW-1185">Reference proteome</keyword>
<proteinExistence type="predicted"/>
<dbReference type="InterPro" id="IPR027417">
    <property type="entry name" value="P-loop_NTPase"/>
</dbReference>
<dbReference type="InterPro" id="IPR041664">
    <property type="entry name" value="AAA_16"/>
</dbReference>
<name>A0A6P1NLH2_9MICC</name>
<organism evidence="2 3">
    <name type="scientific">Pseudarthrobacter psychrotolerans</name>
    <dbReference type="NCBI Taxonomy" id="2697569"/>
    <lineage>
        <taxon>Bacteria</taxon>
        <taxon>Bacillati</taxon>
        <taxon>Actinomycetota</taxon>
        <taxon>Actinomycetes</taxon>
        <taxon>Micrococcales</taxon>
        <taxon>Micrococcaceae</taxon>
        <taxon>Pseudarthrobacter</taxon>
    </lineage>
</organism>
<evidence type="ECO:0000259" key="1">
    <source>
        <dbReference type="Pfam" id="PF13191"/>
    </source>
</evidence>
<evidence type="ECO:0000313" key="2">
    <source>
        <dbReference type="EMBL" id="QHK19893.1"/>
    </source>
</evidence>
<dbReference type="EMBL" id="CP047898">
    <property type="protein sequence ID" value="QHK19893.1"/>
    <property type="molecule type" value="Genomic_DNA"/>
</dbReference>
<protein>
    <submittedName>
        <fullName evidence="2">AAA family ATPase</fullName>
    </submittedName>
</protein>
<sequence length="400" mass="42923">MILNTPNPFRPGAGRVPPELAGRSAVLADFMGMLEAVAADGEGERPWIISGLRGVGKTVLLNQCARNAVDAGWVVVKLEASGSQPLAVQLAKEIYVALRKAATASEKVKRSFREAFAVFRSFQLKVDPAGTYGFGFDIQAAAGKADSGQLSTDLAEMLESLGLAARAAGTGVLLAVDELQEAPKEDLEALNVALHQLGQDPRPAPLMFLGTGLPSLPSVLAKASTYAERMYLYRTVGLLSDEDTKDALVTPSQRERVTWSENALVVVLKASGGYPYFVQACGKHIWDVAASRTIDADDARIGIDRARDEVDAGLYNSRWERATTAQQEFMAAMAQDNDAPSLVSVIATRLGRVQTAVSAARQSLIHAGLIYAPRRGYLAFTVPGMADYITRFGRESRHAV</sequence>
<dbReference type="Pfam" id="PF13191">
    <property type="entry name" value="AAA_16"/>
    <property type="match status" value="1"/>
</dbReference>
<dbReference type="Proteomes" id="UP000464186">
    <property type="component" value="Chromosome"/>
</dbReference>